<sequence>MIATPSKQPRRLACFLNRQRKVQNSCLLPTCLAADEASAKATFSSIASVKTGLFLDNFIRFYFTLTRLHLTLSPSTPTLGWTRLPLPPPLGMPPKPHLCVGCQKGFSRKEIETRLQCTFSAKGFGRFRACGSTYHRCYKSELSIIRQFETNFAIQVLKPTALLEPPSGPDIPLMWCQEWYSLRHSTKKHNRGAQTPISFGTVQALRSAASQWLSLDSLNTPQNAYMSQDNKVLYQDCRPTDSLSFHLFAEGMVARMGDYSRPSVALLDRHIQALGRFLDRQFHEATSNVQCQDIALAGLANLVLWLGWLCSAECFGLNWEDCSILEPEDYGQADLPRNCGMVTFRLKPVTKSHRKRKSGPIGWLACVTLGHGSVCLCHVAT</sequence>
<keyword evidence="2" id="KW-1185">Reference proteome</keyword>
<evidence type="ECO:0000313" key="1">
    <source>
        <dbReference type="EMBL" id="CAJ1935147.1"/>
    </source>
</evidence>
<gene>
    <name evidence="1" type="ORF">CYCCA115_LOCUS4484</name>
</gene>
<comment type="caution">
    <text evidence="1">The sequence shown here is derived from an EMBL/GenBank/DDBJ whole genome shotgun (WGS) entry which is preliminary data.</text>
</comment>
<reference evidence="1" key="1">
    <citation type="submission" date="2023-08" db="EMBL/GenBank/DDBJ databases">
        <authorList>
            <person name="Audoor S."/>
            <person name="Bilcke G."/>
        </authorList>
    </citation>
    <scope>NUCLEOTIDE SEQUENCE</scope>
</reference>
<protein>
    <submittedName>
        <fullName evidence="1">Uncharacterized protein</fullName>
    </submittedName>
</protein>
<dbReference type="Proteomes" id="UP001295423">
    <property type="component" value="Unassembled WGS sequence"/>
</dbReference>
<evidence type="ECO:0000313" key="2">
    <source>
        <dbReference type="Proteomes" id="UP001295423"/>
    </source>
</evidence>
<dbReference type="AlphaFoldDB" id="A0AAD2FFQ7"/>
<dbReference type="EMBL" id="CAKOGP040000446">
    <property type="protein sequence ID" value="CAJ1935147.1"/>
    <property type="molecule type" value="Genomic_DNA"/>
</dbReference>
<name>A0AAD2FFQ7_9STRA</name>
<accession>A0AAD2FFQ7</accession>
<organism evidence="1 2">
    <name type="scientific">Cylindrotheca closterium</name>
    <dbReference type="NCBI Taxonomy" id="2856"/>
    <lineage>
        <taxon>Eukaryota</taxon>
        <taxon>Sar</taxon>
        <taxon>Stramenopiles</taxon>
        <taxon>Ochrophyta</taxon>
        <taxon>Bacillariophyta</taxon>
        <taxon>Bacillariophyceae</taxon>
        <taxon>Bacillariophycidae</taxon>
        <taxon>Bacillariales</taxon>
        <taxon>Bacillariaceae</taxon>
        <taxon>Cylindrotheca</taxon>
    </lineage>
</organism>
<proteinExistence type="predicted"/>